<dbReference type="Proteomes" id="UP000572817">
    <property type="component" value="Unassembled WGS sequence"/>
</dbReference>
<name>A0A8H4J153_9PEZI</name>
<protein>
    <submittedName>
        <fullName evidence="1">Uncharacterized protein</fullName>
    </submittedName>
</protein>
<gene>
    <name evidence="1" type="ORF">GTA08_BOTSDO02501</name>
</gene>
<organism evidence="1 2">
    <name type="scientific">Botryosphaeria dothidea</name>
    <dbReference type="NCBI Taxonomy" id="55169"/>
    <lineage>
        <taxon>Eukaryota</taxon>
        <taxon>Fungi</taxon>
        <taxon>Dikarya</taxon>
        <taxon>Ascomycota</taxon>
        <taxon>Pezizomycotina</taxon>
        <taxon>Dothideomycetes</taxon>
        <taxon>Dothideomycetes incertae sedis</taxon>
        <taxon>Botryosphaeriales</taxon>
        <taxon>Botryosphaeriaceae</taxon>
        <taxon>Botryosphaeria</taxon>
    </lineage>
</organism>
<reference evidence="1" key="1">
    <citation type="submission" date="2020-04" db="EMBL/GenBank/DDBJ databases">
        <title>Genome Assembly and Annotation of Botryosphaeria dothidea sdau 11-99, a Latent Pathogen of Apple Fruit Ring Rot in China.</title>
        <authorList>
            <person name="Yu C."/>
            <person name="Diao Y."/>
            <person name="Lu Q."/>
            <person name="Zhao J."/>
            <person name="Cui S."/>
            <person name="Peng C."/>
            <person name="He B."/>
            <person name="Liu H."/>
        </authorList>
    </citation>
    <scope>NUCLEOTIDE SEQUENCE [LARGE SCALE GENOMIC DNA]</scope>
    <source>
        <strain evidence="1">Sdau11-99</strain>
    </source>
</reference>
<dbReference type="EMBL" id="WWBZ02000016">
    <property type="protein sequence ID" value="KAF4310268.1"/>
    <property type="molecule type" value="Genomic_DNA"/>
</dbReference>
<sequence length="160" mass="18076">MSSIEEVSPGRNCDGSSHNMSEAYVRDVKFVRIHDDGSEKLSEPATAFFDMENTETDMITTTFVTNERLEPVKKYEERDVRTITSPLSTNPVRIVGEVEARWRGFNALREGQALFLGRKFYQCRLLIIEVEGEALFDACFCSKTIQKLGLGEKPSLSSLI</sequence>
<evidence type="ECO:0000313" key="2">
    <source>
        <dbReference type="Proteomes" id="UP000572817"/>
    </source>
</evidence>
<evidence type="ECO:0000313" key="1">
    <source>
        <dbReference type="EMBL" id="KAF4310268.1"/>
    </source>
</evidence>
<comment type="caution">
    <text evidence="1">The sequence shown here is derived from an EMBL/GenBank/DDBJ whole genome shotgun (WGS) entry which is preliminary data.</text>
</comment>
<accession>A0A8H4J153</accession>
<dbReference type="AlphaFoldDB" id="A0A8H4J153"/>
<keyword evidence="2" id="KW-1185">Reference proteome</keyword>
<proteinExistence type="predicted"/>